<accession>A0A4D7JUQ4</accession>
<gene>
    <name evidence="1" type="ORF">DCC35_14740</name>
</gene>
<sequence>MNENELSNVVIKAAIEVHKELGPGLLESVYEKCLVYELQQLGLFVKSQISLPLSYKNQQLDSGLRLDVIVEDKLILEIKSVQDFEPIHTAQLLSYLRLTNTKLGLLINFNVPLIKDGIKRIVNQL</sequence>
<dbReference type="InterPro" id="IPR026350">
    <property type="entry name" value="GxxExxY"/>
</dbReference>
<keyword evidence="2" id="KW-1185">Reference proteome</keyword>
<dbReference type="KEGG" id="fpf:DCC35_14740"/>
<dbReference type="Proteomes" id="UP000298616">
    <property type="component" value="Chromosome"/>
</dbReference>
<organism evidence="1 2">
    <name type="scientific">Mangrovivirga cuniculi</name>
    <dbReference type="NCBI Taxonomy" id="2715131"/>
    <lineage>
        <taxon>Bacteria</taxon>
        <taxon>Pseudomonadati</taxon>
        <taxon>Bacteroidota</taxon>
        <taxon>Cytophagia</taxon>
        <taxon>Cytophagales</taxon>
        <taxon>Mangrovivirgaceae</taxon>
        <taxon>Mangrovivirga</taxon>
    </lineage>
</organism>
<evidence type="ECO:0000313" key="1">
    <source>
        <dbReference type="EMBL" id="QCK15906.1"/>
    </source>
</evidence>
<dbReference type="EMBL" id="CP028923">
    <property type="protein sequence ID" value="QCK15906.1"/>
    <property type="molecule type" value="Genomic_DNA"/>
</dbReference>
<dbReference type="AlphaFoldDB" id="A0A4D7JUQ4"/>
<proteinExistence type="predicted"/>
<dbReference type="OrthoDB" id="1119698at2"/>
<name>A0A4D7JUQ4_9BACT</name>
<dbReference type="Pfam" id="PF13366">
    <property type="entry name" value="PDDEXK_3"/>
    <property type="match status" value="1"/>
</dbReference>
<dbReference type="NCBIfam" id="TIGR04256">
    <property type="entry name" value="GxxExxY"/>
    <property type="match status" value="1"/>
</dbReference>
<protein>
    <submittedName>
        <fullName evidence="1">GxxExxY protein</fullName>
    </submittedName>
</protein>
<evidence type="ECO:0000313" key="2">
    <source>
        <dbReference type="Proteomes" id="UP000298616"/>
    </source>
</evidence>
<dbReference type="RefSeq" id="WP_137091503.1">
    <property type="nucleotide sequence ID" value="NZ_CP028923.1"/>
</dbReference>
<reference evidence="1 2" key="1">
    <citation type="submission" date="2018-04" db="EMBL/GenBank/DDBJ databases">
        <title>Complete genome uncultured novel isolate.</title>
        <authorList>
            <person name="Merlino G."/>
        </authorList>
    </citation>
    <scope>NUCLEOTIDE SEQUENCE [LARGE SCALE GENOMIC DNA]</scope>
    <source>
        <strain evidence="2">R1DC9</strain>
    </source>
</reference>